<sequence length="102" mass="10981">MLQNCSDLKSRMKFVGVFSTSPDVDDSCPTLDFDSSSLGLVKPLPDKGPVNAAFFMSGFNRMTYSFPCCCGQTPQDSATPPRRSALTSAFLSIISTDLIDAN</sequence>
<accession>A0A8T1PRK3</accession>
<evidence type="ECO:0000313" key="1">
    <source>
        <dbReference type="EMBL" id="KAG6643897.1"/>
    </source>
</evidence>
<organism evidence="1 2">
    <name type="scientific">Carya illinoinensis</name>
    <name type="common">Pecan</name>
    <dbReference type="NCBI Taxonomy" id="32201"/>
    <lineage>
        <taxon>Eukaryota</taxon>
        <taxon>Viridiplantae</taxon>
        <taxon>Streptophyta</taxon>
        <taxon>Embryophyta</taxon>
        <taxon>Tracheophyta</taxon>
        <taxon>Spermatophyta</taxon>
        <taxon>Magnoliopsida</taxon>
        <taxon>eudicotyledons</taxon>
        <taxon>Gunneridae</taxon>
        <taxon>Pentapetalae</taxon>
        <taxon>rosids</taxon>
        <taxon>fabids</taxon>
        <taxon>Fagales</taxon>
        <taxon>Juglandaceae</taxon>
        <taxon>Carya</taxon>
    </lineage>
</organism>
<name>A0A8T1PRK3_CARIL</name>
<dbReference type="Proteomes" id="UP000811609">
    <property type="component" value="Chromosome 8"/>
</dbReference>
<evidence type="ECO:0000313" key="2">
    <source>
        <dbReference type="Proteomes" id="UP000811609"/>
    </source>
</evidence>
<dbReference type="AlphaFoldDB" id="A0A8T1PRK3"/>
<gene>
    <name evidence="1" type="ORF">CIPAW_08G018500</name>
</gene>
<dbReference type="EMBL" id="CM031816">
    <property type="protein sequence ID" value="KAG6643897.1"/>
    <property type="molecule type" value="Genomic_DNA"/>
</dbReference>
<protein>
    <submittedName>
        <fullName evidence="1">Uncharacterized protein</fullName>
    </submittedName>
</protein>
<comment type="caution">
    <text evidence="1">The sequence shown here is derived from an EMBL/GenBank/DDBJ whole genome shotgun (WGS) entry which is preliminary data.</text>
</comment>
<proteinExistence type="predicted"/>
<reference evidence="1" key="1">
    <citation type="submission" date="2020-12" db="EMBL/GenBank/DDBJ databases">
        <title>WGS assembly of Carya illinoinensis cv. Pawnee.</title>
        <authorList>
            <person name="Platts A."/>
            <person name="Shu S."/>
            <person name="Wright S."/>
            <person name="Barry K."/>
            <person name="Edger P."/>
            <person name="Pires J.C."/>
            <person name="Schmutz J."/>
        </authorList>
    </citation>
    <scope>NUCLEOTIDE SEQUENCE</scope>
    <source>
        <tissue evidence="1">Leaf</tissue>
    </source>
</reference>
<keyword evidence="2" id="KW-1185">Reference proteome</keyword>